<evidence type="ECO:0000313" key="2">
    <source>
        <dbReference type="EMBL" id="QFU95893.1"/>
    </source>
</evidence>
<accession>A0A5P9Q4Z3</accession>
<name>A0A5P9Q4Z3_HYDVU</name>
<keyword evidence="1" id="KW-0732">Signal</keyword>
<feature type="signal peptide" evidence="1">
    <location>
        <begin position="1"/>
        <end position="19"/>
    </location>
</feature>
<feature type="chain" id="PRO_5024440894" evidence="1">
    <location>
        <begin position="20"/>
        <end position="123"/>
    </location>
</feature>
<dbReference type="AlphaFoldDB" id="A0A5P9Q4Z3"/>
<organism evidence="2">
    <name type="scientific">Hydra vulgaris</name>
    <name type="common">Hydra</name>
    <name type="synonym">Hydra attenuata</name>
    <dbReference type="NCBI Taxonomy" id="6087"/>
    <lineage>
        <taxon>Eukaryota</taxon>
        <taxon>Metazoa</taxon>
        <taxon>Cnidaria</taxon>
        <taxon>Hydrozoa</taxon>
        <taxon>Hydroidolina</taxon>
        <taxon>Anthoathecata</taxon>
        <taxon>Aplanulata</taxon>
        <taxon>Hydridae</taxon>
        <taxon>Hydra</taxon>
    </lineage>
</organism>
<proteinExistence type="evidence at transcript level"/>
<gene>
    <name evidence="2" type="primary">Fem-1</name>
</gene>
<dbReference type="EMBL" id="MK648246">
    <property type="protein sequence ID" value="QFU95893.1"/>
    <property type="molecule type" value="mRNA"/>
</dbReference>
<reference evidence="2" key="1">
    <citation type="submission" date="2019-03" db="EMBL/GenBank/DDBJ databases">
        <title>Stem cell differentiation trajectories in Hydra resolved at single-cell resolution.</title>
        <authorList>
            <person name="Siebert S."/>
            <person name="Farrell J.A."/>
            <person name="Cazet J.F."/>
            <person name="Abeykoon Y.L."/>
            <person name="Primack A.S."/>
            <person name="Schnitzler C.E."/>
            <person name="Juliano C.E."/>
        </authorList>
    </citation>
    <scope>NUCLEOTIDE SEQUENCE</scope>
    <source>
        <strain evidence="2">AEP</strain>
        <tissue evidence="2">Whole organism</tissue>
    </source>
</reference>
<protein>
    <submittedName>
        <fullName evidence="2">Fem-1</fullName>
    </submittedName>
</protein>
<evidence type="ECO:0000256" key="1">
    <source>
        <dbReference type="SAM" id="SignalP"/>
    </source>
</evidence>
<sequence>MALQVASVILILMVNSIISTIVYDDPLFEPRNLTNSQNCNFEVWKTKDGKRWVMNNLLLPKEICWEGAKKLCAWHKMRNGVIRNLCDRYVQVKQCFKTKRVLSFLINYPPNVYNPDVDGVRPK</sequence>